<reference evidence="3" key="1">
    <citation type="submission" date="2016-10" db="EMBL/GenBank/DDBJ databases">
        <authorList>
            <person name="Varghese N."/>
            <person name="Submissions S."/>
        </authorList>
    </citation>
    <scope>NUCLEOTIDE SEQUENCE [LARGE SCALE GENOMIC DNA]</scope>
    <source>
        <strain evidence="3">DSM 44544</strain>
    </source>
</reference>
<protein>
    <submittedName>
        <fullName evidence="2">Uncharacterized protein</fullName>
    </submittedName>
</protein>
<keyword evidence="3" id="KW-1185">Reference proteome</keyword>
<evidence type="ECO:0000313" key="3">
    <source>
        <dbReference type="Proteomes" id="UP000199622"/>
    </source>
</evidence>
<organism evidence="2 3">
    <name type="scientific">Amycolatopsis tolypomycina</name>
    <dbReference type="NCBI Taxonomy" id="208445"/>
    <lineage>
        <taxon>Bacteria</taxon>
        <taxon>Bacillati</taxon>
        <taxon>Actinomycetota</taxon>
        <taxon>Actinomycetes</taxon>
        <taxon>Pseudonocardiales</taxon>
        <taxon>Pseudonocardiaceae</taxon>
        <taxon>Amycolatopsis</taxon>
    </lineage>
</organism>
<dbReference type="STRING" id="208445.SAMN04489727_6406"/>
<gene>
    <name evidence="2" type="ORF">SAMN04489727_6406</name>
</gene>
<evidence type="ECO:0000256" key="1">
    <source>
        <dbReference type="SAM" id="MobiDB-lite"/>
    </source>
</evidence>
<sequence length="83" mass="9170">MRSGGFTSVSWWRSDRCGPYWRTMVVRRRWAVRYCRIPVAKPTTIIQSSAVAPKVSQPGATGDRAATMRRASPGASADCGKRP</sequence>
<dbReference type="Proteomes" id="UP000199622">
    <property type="component" value="Unassembled WGS sequence"/>
</dbReference>
<proteinExistence type="predicted"/>
<dbReference type="AlphaFoldDB" id="A0A1H4XZ31"/>
<dbReference type="EMBL" id="FNSO01000004">
    <property type="protein sequence ID" value="SED09984.1"/>
    <property type="molecule type" value="Genomic_DNA"/>
</dbReference>
<accession>A0A1H4XZ31</accession>
<name>A0A1H4XZ31_9PSEU</name>
<evidence type="ECO:0000313" key="2">
    <source>
        <dbReference type="EMBL" id="SED09984.1"/>
    </source>
</evidence>
<feature type="region of interest" description="Disordered" evidence="1">
    <location>
        <begin position="50"/>
        <end position="83"/>
    </location>
</feature>